<feature type="domain" description="Zeta toxin" evidence="7">
    <location>
        <begin position="2"/>
        <end position="142"/>
    </location>
</feature>
<evidence type="ECO:0000313" key="9">
    <source>
        <dbReference type="Proteomes" id="UP000234662"/>
    </source>
</evidence>
<dbReference type="EC" id="2.7.1.176" evidence="2"/>
<reference evidence="8 9" key="1">
    <citation type="submission" date="2017-12" db="EMBL/GenBank/DDBJ databases">
        <title>Phylogenetic diversity of female urinary microbiome.</title>
        <authorList>
            <person name="Thomas-White K."/>
            <person name="Wolfe A.J."/>
        </authorList>
    </citation>
    <scope>NUCLEOTIDE SEQUENCE [LARGE SCALE GENOMIC DNA]</scope>
    <source>
        <strain evidence="8 9">UMB0777</strain>
    </source>
</reference>
<dbReference type="GO" id="GO:0005524">
    <property type="term" value="F:ATP binding"/>
    <property type="evidence" value="ECO:0007669"/>
    <property type="project" value="UniProtKB-KW"/>
</dbReference>
<dbReference type="GO" id="GO:0016301">
    <property type="term" value="F:kinase activity"/>
    <property type="evidence" value="ECO:0007669"/>
    <property type="project" value="InterPro"/>
</dbReference>
<evidence type="ECO:0000256" key="4">
    <source>
        <dbReference type="ARBA" id="ARBA00022840"/>
    </source>
</evidence>
<evidence type="ECO:0000256" key="3">
    <source>
        <dbReference type="ARBA" id="ARBA00022741"/>
    </source>
</evidence>
<dbReference type="PANTHER" id="PTHR39206:SF1">
    <property type="entry name" value="SLL8004 PROTEIN"/>
    <property type="match status" value="1"/>
</dbReference>
<dbReference type="SUPFAM" id="SSF52540">
    <property type="entry name" value="P-loop containing nucleoside triphosphate hydrolases"/>
    <property type="match status" value="1"/>
</dbReference>
<comment type="catalytic activity">
    <reaction evidence="6">
        <text>UDP-N-acetyl-alpha-D-glucosamine + ATP = UDP-N-acetyl-alpha-D-glucosamine 3'-phosphate + ADP + H(+)</text>
        <dbReference type="Rhea" id="RHEA:32671"/>
        <dbReference type="ChEBI" id="CHEBI:15378"/>
        <dbReference type="ChEBI" id="CHEBI:30616"/>
        <dbReference type="ChEBI" id="CHEBI:57705"/>
        <dbReference type="ChEBI" id="CHEBI:64353"/>
        <dbReference type="ChEBI" id="CHEBI:456216"/>
        <dbReference type="EC" id="2.7.1.176"/>
    </reaction>
</comment>
<dbReference type="InterPro" id="IPR027417">
    <property type="entry name" value="P-loop_NTPase"/>
</dbReference>
<evidence type="ECO:0000256" key="5">
    <source>
        <dbReference type="ARBA" id="ARBA00032897"/>
    </source>
</evidence>
<comment type="caution">
    <text evidence="8">The sequence shown here is derived from an EMBL/GenBank/DDBJ whole genome shotgun (WGS) entry which is preliminary data.</text>
</comment>
<accession>A0A2I1RA07</accession>
<sequence>MTPRLDLVVGCNGAGKSTLVEHHLQPLVRTPFVNADLIARQQWPDAAEAHSYDAARLAAATRDHLIEAGASFIAETVFSHPSKLELVDRAHTAGYRVALHVVMIPEDLAVHRVRLRVDSGGHAVPEVKIRERFRRLWPLVRTAILRSDQATVYANERATTRIVARYVDGMVAGVPDWPDWTPGALTGSEAR</sequence>
<evidence type="ECO:0000256" key="2">
    <source>
        <dbReference type="ARBA" id="ARBA00011963"/>
    </source>
</evidence>
<dbReference type="EMBL" id="PKJC01000004">
    <property type="protein sequence ID" value="PKZ65939.1"/>
    <property type="molecule type" value="Genomic_DNA"/>
</dbReference>
<dbReference type="PANTHER" id="PTHR39206">
    <property type="entry name" value="SLL8004 PROTEIN"/>
    <property type="match status" value="1"/>
</dbReference>
<dbReference type="Gene3D" id="3.40.50.300">
    <property type="entry name" value="P-loop containing nucleotide triphosphate hydrolases"/>
    <property type="match status" value="1"/>
</dbReference>
<organism evidence="8 9">
    <name type="scientific">Gordonia terrae</name>
    <dbReference type="NCBI Taxonomy" id="2055"/>
    <lineage>
        <taxon>Bacteria</taxon>
        <taxon>Bacillati</taxon>
        <taxon>Actinomycetota</taxon>
        <taxon>Actinomycetes</taxon>
        <taxon>Mycobacteriales</taxon>
        <taxon>Gordoniaceae</taxon>
        <taxon>Gordonia</taxon>
    </lineage>
</organism>
<dbReference type="STRING" id="2055.BCM27_21845"/>
<proteinExistence type="inferred from homology"/>
<dbReference type="Pfam" id="PF06414">
    <property type="entry name" value="Zeta_toxin"/>
    <property type="match status" value="1"/>
</dbReference>
<name>A0A2I1RA07_9ACTN</name>
<dbReference type="RefSeq" id="WP_101819598.1">
    <property type="nucleotide sequence ID" value="NZ_CP096585.1"/>
</dbReference>
<dbReference type="AlphaFoldDB" id="A0A2I1RA07"/>
<keyword evidence="4" id="KW-0067">ATP-binding</keyword>
<evidence type="ECO:0000259" key="7">
    <source>
        <dbReference type="Pfam" id="PF06414"/>
    </source>
</evidence>
<evidence type="ECO:0000313" key="8">
    <source>
        <dbReference type="EMBL" id="PKZ65939.1"/>
    </source>
</evidence>
<protein>
    <recommendedName>
        <fullName evidence="5">UDP-N-acetylglucosamine kinase</fullName>
        <ecNumber evidence="2">2.7.1.176</ecNumber>
    </recommendedName>
    <alternativeName>
        <fullName evidence="5">UDP-N-acetylglucosamine kinase</fullName>
    </alternativeName>
</protein>
<dbReference type="InterPro" id="IPR010488">
    <property type="entry name" value="Zeta_toxin_domain"/>
</dbReference>
<dbReference type="Proteomes" id="UP000234662">
    <property type="component" value="Unassembled WGS sequence"/>
</dbReference>
<evidence type="ECO:0000256" key="1">
    <source>
        <dbReference type="ARBA" id="ARBA00009104"/>
    </source>
</evidence>
<gene>
    <name evidence="8" type="ORF">CYJ73_07210</name>
</gene>
<evidence type="ECO:0000256" key="6">
    <source>
        <dbReference type="ARBA" id="ARBA00048178"/>
    </source>
</evidence>
<keyword evidence="3" id="KW-0547">Nucleotide-binding</keyword>
<comment type="similarity">
    <text evidence="1">Belongs to the zeta toxin family.</text>
</comment>